<sequence>MENEIRRITSERESDDLLVKCGAHFDTPDSGLMDTSNGGAGKCTVYIYGINDN</sequence>
<accession>A0A5E4M0J9</accession>
<dbReference type="AlphaFoldDB" id="A0A5E4M0J9"/>
<dbReference type="Proteomes" id="UP000325440">
    <property type="component" value="Unassembled WGS sequence"/>
</dbReference>
<gene>
    <name evidence="1" type="ORF">CINCED_3A025543</name>
</gene>
<organism evidence="1 2">
    <name type="scientific">Cinara cedri</name>
    <dbReference type="NCBI Taxonomy" id="506608"/>
    <lineage>
        <taxon>Eukaryota</taxon>
        <taxon>Metazoa</taxon>
        <taxon>Ecdysozoa</taxon>
        <taxon>Arthropoda</taxon>
        <taxon>Hexapoda</taxon>
        <taxon>Insecta</taxon>
        <taxon>Pterygota</taxon>
        <taxon>Neoptera</taxon>
        <taxon>Paraneoptera</taxon>
        <taxon>Hemiptera</taxon>
        <taxon>Sternorrhyncha</taxon>
        <taxon>Aphidomorpha</taxon>
        <taxon>Aphidoidea</taxon>
        <taxon>Aphididae</taxon>
        <taxon>Lachninae</taxon>
        <taxon>Cinara</taxon>
    </lineage>
</organism>
<evidence type="ECO:0000313" key="1">
    <source>
        <dbReference type="EMBL" id="VVC24356.1"/>
    </source>
</evidence>
<protein>
    <submittedName>
        <fullName evidence="1">Uncharacterized protein</fullName>
    </submittedName>
</protein>
<reference evidence="1 2" key="1">
    <citation type="submission" date="2019-08" db="EMBL/GenBank/DDBJ databases">
        <authorList>
            <person name="Alioto T."/>
            <person name="Alioto T."/>
            <person name="Gomez Garrido J."/>
        </authorList>
    </citation>
    <scope>NUCLEOTIDE SEQUENCE [LARGE SCALE GENOMIC DNA]</scope>
</reference>
<name>A0A5E4M0J9_9HEMI</name>
<keyword evidence="2" id="KW-1185">Reference proteome</keyword>
<dbReference type="EMBL" id="CABPRJ010000002">
    <property type="protein sequence ID" value="VVC24356.1"/>
    <property type="molecule type" value="Genomic_DNA"/>
</dbReference>
<proteinExistence type="predicted"/>
<evidence type="ECO:0000313" key="2">
    <source>
        <dbReference type="Proteomes" id="UP000325440"/>
    </source>
</evidence>